<name>A0A1G9AEQ9_9LACT</name>
<evidence type="ECO:0000259" key="6">
    <source>
        <dbReference type="PROSITE" id="PS50043"/>
    </source>
</evidence>
<dbReference type="PROSITE" id="PS50110">
    <property type="entry name" value="RESPONSE_REGULATORY"/>
    <property type="match status" value="1"/>
</dbReference>
<dbReference type="GO" id="GO:0000160">
    <property type="term" value="P:phosphorelay signal transduction system"/>
    <property type="evidence" value="ECO:0007669"/>
    <property type="project" value="InterPro"/>
</dbReference>
<dbReference type="EMBL" id="FNFK01000019">
    <property type="protein sequence ID" value="SDK25314.1"/>
    <property type="molecule type" value="Genomic_DNA"/>
</dbReference>
<keyword evidence="4" id="KW-0804">Transcription</keyword>
<feature type="domain" description="Response regulatory" evidence="7">
    <location>
        <begin position="3"/>
        <end position="119"/>
    </location>
</feature>
<sequence>MIRIMLAEDQTLVRQGIKLMIEADASLKVTGEAGNGQEAVDLCRQEQFDLALLDIRMPVMNGLEASRLIRESCPDIKILILTTFNDEDYAMEALKNQVNGYLLKNGDIEELHRAIYHCMEGGLIIEGKVAAKVMPSLIHSNKSLQEADTGLTEREVSILSLIGQGQNNQEIAERLFLSVGTVKNNISGILDKLELRDRTQLAIYAVRHDLDRKE</sequence>
<evidence type="ECO:0000313" key="8">
    <source>
        <dbReference type="EMBL" id="SDK25314.1"/>
    </source>
</evidence>
<dbReference type="SUPFAM" id="SSF52172">
    <property type="entry name" value="CheY-like"/>
    <property type="match status" value="1"/>
</dbReference>
<dbReference type="SUPFAM" id="SSF46894">
    <property type="entry name" value="C-terminal effector domain of the bipartite response regulators"/>
    <property type="match status" value="1"/>
</dbReference>
<dbReference type="PANTHER" id="PTHR43214:SF40">
    <property type="entry name" value="TRANSCRIPTIONAL REGULATORY PROTEIN LNRK"/>
    <property type="match status" value="1"/>
</dbReference>
<evidence type="ECO:0000256" key="4">
    <source>
        <dbReference type="ARBA" id="ARBA00023163"/>
    </source>
</evidence>
<dbReference type="PRINTS" id="PR00038">
    <property type="entry name" value="HTHLUXR"/>
</dbReference>
<dbReference type="Proteomes" id="UP000199433">
    <property type="component" value="Unassembled WGS sequence"/>
</dbReference>
<protein>
    <submittedName>
        <fullName evidence="8">Two component transcriptional regulator, LuxR family</fullName>
    </submittedName>
</protein>
<keyword evidence="3" id="KW-0238">DNA-binding</keyword>
<reference evidence="9" key="1">
    <citation type="submission" date="2016-10" db="EMBL/GenBank/DDBJ databases">
        <authorList>
            <person name="Varghese N."/>
            <person name="Submissions S."/>
        </authorList>
    </citation>
    <scope>NUCLEOTIDE SEQUENCE [LARGE SCALE GENOMIC DNA]</scope>
    <source>
        <strain evidence="9">DSM 19181</strain>
    </source>
</reference>
<dbReference type="InterPro" id="IPR016032">
    <property type="entry name" value="Sig_transdc_resp-reg_C-effctor"/>
</dbReference>
<evidence type="ECO:0000256" key="5">
    <source>
        <dbReference type="PROSITE-ProRule" id="PRU00169"/>
    </source>
</evidence>
<dbReference type="PROSITE" id="PS50043">
    <property type="entry name" value="HTH_LUXR_2"/>
    <property type="match status" value="1"/>
</dbReference>
<dbReference type="InterPro" id="IPR058245">
    <property type="entry name" value="NreC/VraR/RcsB-like_REC"/>
</dbReference>
<dbReference type="CDD" id="cd06170">
    <property type="entry name" value="LuxR_C_like"/>
    <property type="match status" value="1"/>
</dbReference>
<feature type="domain" description="HTH luxR-type" evidence="6">
    <location>
        <begin position="144"/>
        <end position="209"/>
    </location>
</feature>
<gene>
    <name evidence="8" type="ORF">SAMN04488098_101925</name>
</gene>
<evidence type="ECO:0000259" key="7">
    <source>
        <dbReference type="PROSITE" id="PS50110"/>
    </source>
</evidence>
<keyword evidence="2" id="KW-0805">Transcription regulation</keyword>
<dbReference type="STRING" id="426701.SAMN04488098_101925"/>
<dbReference type="SMART" id="SM00421">
    <property type="entry name" value="HTH_LUXR"/>
    <property type="match status" value="1"/>
</dbReference>
<feature type="modified residue" description="4-aspartylphosphate" evidence="5">
    <location>
        <position position="54"/>
    </location>
</feature>
<dbReference type="GO" id="GO:0003677">
    <property type="term" value="F:DNA binding"/>
    <property type="evidence" value="ECO:0007669"/>
    <property type="project" value="UniProtKB-KW"/>
</dbReference>
<keyword evidence="1 5" id="KW-0597">Phosphoprotein</keyword>
<dbReference type="Gene3D" id="3.40.50.2300">
    <property type="match status" value="1"/>
</dbReference>
<dbReference type="Pfam" id="PF00196">
    <property type="entry name" value="GerE"/>
    <property type="match status" value="1"/>
</dbReference>
<dbReference type="SMART" id="SM00448">
    <property type="entry name" value="REC"/>
    <property type="match status" value="1"/>
</dbReference>
<proteinExistence type="predicted"/>
<dbReference type="InterPro" id="IPR011006">
    <property type="entry name" value="CheY-like_superfamily"/>
</dbReference>
<dbReference type="InterPro" id="IPR001789">
    <property type="entry name" value="Sig_transdc_resp-reg_receiver"/>
</dbReference>
<dbReference type="GO" id="GO:0006355">
    <property type="term" value="P:regulation of DNA-templated transcription"/>
    <property type="evidence" value="ECO:0007669"/>
    <property type="project" value="InterPro"/>
</dbReference>
<accession>A0A1G9AEQ9</accession>
<dbReference type="RefSeq" id="WP_091266658.1">
    <property type="nucleotide sequence ID" value="NZ_FNFK01000019.1"/>
</dbReference>
<dbReference type="CDD" id="cd17535">
    <property type="entry name" value="REC_NarL-like"/>
    <property type="match status" value="1"/>
</dbReference>
<evidence type="ECO:0000256" key="3">
    <source>
        <dbReference type="ARBA" id="ARBA00023125"/>
    </source>
</evidence>
<organism evidence="8 9">
    <name type="scientific">Alkalibacterium thalassium</name>
    <dbReference type="NCBI Taxonomy" id="426701"/>
    <lineage>
        <taxon>Bacteria</taxon>
        <taxon>Bacillati</taxon>
        <taxon>Bacillota</taxon>
        <taxon>Bacilli</taxon>
        <taxon>Lactobacillales</taxon>
        <taxon>Carnobacteriaceae</taxon>
        <taxon>Alkalibacterium</taxon>
    </lineage>
</organism>
<dbReference type="AlphaFoldDB" id="A0A1G9AEQ9"/>
<dbReference type="OrthoDB" id="9759232at2"/>
<keyword evidence="9" id="KW-1185">Reference proteome</keyword>
<dbReference type="Pfam" id="PF00072">
    <property type="entry name" value="Response_reg"/>
    <property type="match status" value="1"/>
</dbReference>
<evidence type="ECO:0000256" key="1">
    <source>
        <dbReference type="ARBA" id="ARBA00022553"/>
    </source>
</evidence>
<evidence type="ECO:0000256" key="2">
    <source>
        <dbReference type="ARBA" id="ARBA00023015"/>
    </source>
</evidence>
<evidence type="ECO:0000313" key="9">
    <source>
        <dbReference type="Proteomes" id="UP000199433"/>
    </source>
</evidence>
<dbReference type="PANTHER" id="PTHR43214">
    <property type="entry name" value="TWO-COMPONENT RESPONSE REGULATOR"/>
    <property type="match status" value="1"/>
</dbReference>
<dbReference type="InterPro" id="IPR039420">
    <property type="entry name" value="WalR-like"/>
</dbReference>
<dbReference type="InterPro" id="IPR000792">
    <property type="entry name" value="Tscrpt_reg_LuxR_C"/>
</dbReference>